<reference evidence="5 6" key="1">
    <citation type="submission" date="2024-09" db="EMBL/GenBank/DDBJ databases">
        <authorList>
            <person name="Sun Q."/>
            <person name="Mori K."/>
        </authorList>
    </citation>
    <scope>NUCLEOTIDE SEQUENCE [LARGE SCALE GENOMIC DNA]</scope>
    <source>
        <strain evidence="5 6">CCM 3426</strain>
    </source>
</reference>
<comment type="caution">
    <text evidence="5">The sequence shown here is derived from an EMBL/GenBank/DDBJ whole genome shotgun (WGS) entry which is preliminary data.</text>
</comment>
<dbReference type="SUPFAM" id="SSF46785">
    <property type="entry name" value="Winged helix' DNA-binding domain"/>
    <property type="match status" value="1"/>
</dbReference>
<gene>
    <name evidence="5" type="ORF">ACFFV7_50830</name>
</gene>
<dbReference type="InterPro" id="IPR036388">
    <property type="entry name" value="WH-like_DNA-bd_sf"/>
</dbReference>
<dbReference type="RefSeq" id="WP_229824069.1">
    <property type="nucleotide sequence ID" value="NZ_BMRC01000006.1"/>
</dbReference>
<dbReference type="SMART" id="SM00345">
    <property type="entry name" value="HTH_GNTR"/>
    <property type="match status" value="1"/>
</dbReference>
<keyword evidence="2" id="KW-0238">DNA-binding</keyword>
<accession>A0ABV5IYA6</accession>
<evidence type="ECO:0000256" key="3">
    <source>
        <dbReference type="ARBA" id="ARBA00023163"/>
    </source>
</evidence>
<dbReference type="InterPro" id="IPR000524">
    <property type="entry name" value="Tscrpt_reg_HTH_GntR"/>
</dbReference>
<evidence type="ECO:0000259" key="4">
    <source>
        <dbReference type="PROSITE" id="PS50949"/>
    </source>
</evidence>
<feature type="domain" description="HTH gntR-type" evidence="4">
    <location>
        <begin position="15"/>
        <end position="82"/>
    </location>
</feature>
<dbReference type="PANTHER" id="PTHR44846:SF16">
    <property type="entry name" value="TRANSCRIPTIONAL REGULATOR PHNF-RELATED"/>
    <property type="match status" value="1"/>
</dbReference>
<dbReference type="Pfam" id="PF00392">
    <property type="entry name" value="GntR"/>
    <property type="match status" value="1"/>
</dbReference>
<dbReference type="Proteomes" id="UP001589647">
    <property type="component" value="Unassembled WGS sequence"/>
</dbReference>
<name>A0ABV5IYA6_9ACTN</name>
<keyword evidence="3" id="KW-0804">Transcription</keyword>
<evidence type="ECO:0000256" key="1">
    <source>
        <dbReference type="ARBA" id="ARBA00023015"/>
    </source>
</evidence>
<dbReference type="PANTHER" id="PTHR44846">
    <property type="entry name" value="MANNOSYL-D-GLYCERATE TRANSPORT/METABOLISM SYSTEM REPRESSOR MNGR-RELATED"/>
    <property type="match status" value="1"/>
</dbReference>
<evidence type="ECO:0000256" key="2">
    <source>
        <dbReference type="ARBA" id="ARBA00023125"/>
    </source>
</evidence>
<dbReference type="CDD" id="cd07377">
    <property type="entry name" value="WHTH_GntR"/>
    <property type="match status" value="1"/>
</dbReference>
<evidence type="ECO:0000313" key="5">
    <source>
        <dbReference type="EMBL" id="MFB9209556.1"/>
    </source>
</evidence>
<proteinExistence type="predicted"/>
<dbReference type="InterPro" id="IPR050679">
    <property type="entry name" value="Bact_HTH_transcr_reg"/>
</dbReference>
<dbReference type="PROSITE" id="PS50949">
    <property type="entry name" value="HTH_GNTR"/>
    <property type="match status" value="1"/>
</dbReference>
<evidence type="ECO:0000313" key="6">
    <source>
        <dbReference type="Proteomes" id="UP001589647"/>
    </source>
</evidence>
<dbReference type="EMBL" id="JBHMEI010000104">
    <property type="protein sequence ID" value="MFB9209556.1"/>
    <property type="molecule type" value="Genomic_DNA"/>
</dbReference>
<dbReference type="Gene3D" id="1.10.10.10">
    <property type="entry name" value="Winged helix-like DNA-binding domain superfamily/Winged helix DNA-binding domain"/>
    <property type="match status" value="1"/>
</dbReference>
<sequence length="86" mass="9851">MSPYALVMIMWRDDLPRWEQIVRVIGQRVESGLYPPGRRITERDLIEEFGVAKVTVRKAMAGLRDRGYVYTRPNLGSFVGPDPDAD</sequence>
<keyword evidence="6" id="KW-1185">Reference proteome</keyword>
<keyword evidence="1" id="KW-0805">Transcription regulation</keyword>
<organism evidence="5 6">
    <name type="scientific">Nonomuraea spiralis</name>
    <dbReference type="NCBI Taxonomy" id="46182"/>
    <lineage>
        <taxon>Bacteria</taxon>
        <taxon>Bacillati</taxon>
        <taxon>Actinomycetota</taxon>
        <taxon>Actinomycetes</taxon>
        <taxon>Streptosporangiales</taxon>
        <taxon>Streptosporangiaceae</taxon>
        <taxon>Nonomuraea</taxon>
    </lineage>
</organism>
<dbReference type="InterPro" id="IPR036390">
    <property type="entry name" value="WH_DNA-bd_sf"/>
</dbReference>
<protein>
    <submittedName>
        <fullName evidence="5">Winged helix-turn-helix domain-containing protein</fullName>
    </submittedName>
</protein>